<dbReference type="InterPro" id="IPR052748">
    <property type="entry name" value="ISR_Activator"/>
</dbReference>
<evidence type="ECO:0000313" key="2">
    <source>
        <dbReference type="Proteomes" id="UP000663088"/>
    </source>
</evidence>
<dbReference type="SMART" id="SM00671">
    <property type="entry name" value="SEL1"/>
    <property type="match status" value="1"/>
</dbReference>
<reference evidence="1 2" key="1">
    <citation type="submission" date="2020-12" db="EMBL/GenBank/DDBJ databases">
        <authorList>
            <person name="Awala S.I."/>
            <person name="Gwak J.-H."/>
            <person name="Kim S.-J."/>
            <person name="Rhee S.-K."/>
        </authorList>
    </citation>
    <scope>NUCLEOTIDE SEQUENCE [LARGE SCALE GENOMIC DNA]</scope>
    <source>
        <strain evidence="1 2">IT5</strain>
    </source>
</reference>
<keyword evidence="2" id="KW-1185">Reference proteome</keyword>
<dbReference type="PANTHER" id="PTHR45011">
    <property type="entry name" value="DAP3-BINDING CELL DEATH ENHANCER 1"/>
    <property type="match status" value="1"/>
</dbReference>
<dbReference type="InterPro" id="IPR006597">
    <property type="entry name" value="Sel1-like"/>
</dbReference>
<accession>A0ABX7PYI7</accession>
<dbReference type="InterPro" id="IPR011990">
    <property type="entry name" value="TPR-like_helical_dom_sf"/>
</dbReference>
<dbReference type="Proteomes" id="UP000663088">
    <property type="component" value="Chromosome"/>
</dbReference>
<organism evidence="1 2">
    <name type="scientific">Candidatus Methylacidiphilum infernorum</name>
    <dbReference type="NCBI Taxonomy" id="511746"/>
    <lineage>
        <taxon>Bacteria</taxon>
        <taxon>Pseudomonadati</taxon>
        <taxon>Verrucomicrobiota</taxon>
        <taxon>Methylacidiphilae</taxon>
        <taxon>Methylacidiphilales</taxon>
        <taxon>Methylacidiphilaceae</taxon>
        <taxon>Methylacidiphilum (ex Ratnadevi et al. 2023)</taxon>
    </lineage>
</organism>
<sequence length="110" mass="12503">MTMEIRAESISITQLEQRARGGNAQAQLDLGDAYSRGQGVTKDLAQAVYWYRKAAEQGNVQAQYKLGFAYYWGVGGFQRILTRRFIDLEKQLSRGIPYPNLLWDVSIRLG</sequence>
<gene>
    <name evidence="1" type="ORF">EM20IM_02355</name>
</gene>
<dbReference type="Gene3D" id="1.25.40.10">
    <property type="entry name" value="Tetratricopeptide repeat domain"/>
    <property type="match status" value="1"/>
</dbReference>
<dbReference type="EMBL" id="CP065956">
    <property type="protein sequence ID" value="QSR87721.1"/>
    <property type="molecule type" value="Genomic_DNA"/>
</dbReference>
<name>A0ABX7PYI7_9BACT</name>
<dbReference type="Pfam" id="PF08238">
    <property type="entry name" value="Sel1"/>
    <property type="match status" value="2"/>
</dbReference>
<protein>
    <submittedName>
        <fullName evidence="1">Sel1 repeat family protein</fullName>
    </submittedName>
</protein>
<evidence type="ECO:0000313" key="1">
    <source>
        <dbReference type="EMBL" id="QSR87721.1"/>
    </source>
</evidence>
<dbReference type="SUPFAM" id="SSF81901">
    <property type="entry name" value="HCP-like"/>
    <property type="match status" value="1"/>
</dbReference>
<dbReference type="PANTHER" id="PTHR45011:SF1">
    <property type="entry name" value="DAP3-BINDING CELL DEATH ENHANCER 1"/>
    <property type="match status" value="1"/>
</dbReference>
<proteinExistence type="predicted"/>